<dbReference type="PANTHER" id="PTHR22916:SF3">
    <property type="entry name" value="UDP-GLCNAC:BETAGAL BETA-1,3-N-ACETYLGLUCOSAMINYLTRANSFERASE-LIKE PROTEIN 1"/>
    <property type="match status" value="1"/>
</dbReference>
<organism evidence="2 3">
    <name type="scientific">Pseudobutyrivibrio xylanivorans</name>
    <dbReference type="NCBI Taxonomy" id="185007"/>
    <lineage>
        <taxon>Bacteria</taxon>
        <taxon>Bacillati</taxon>
        <taxon>Bacillota</taxon>
        <taxon>Clostridia</taxon>
        <taxon>Lachnospirales</taxon>
        <taxon>Lachnospiraceae</taxon>
        <taxon>Pseudobutyrivibrio</taxon>
    </lineage>
</organism>
<protein>
    <submittedName>
        <fullName evidence="2">Glycosyl transferase family 2</fullName>
    </submittedName>
</protein>
<dbReference type="RefSeq" id="WP_090163376.1">
    <property type="nucleotide sequence ID" value="NZ_FMWK01000012.1"/>
</dbReference>
<evidence type="ECO:0000313" key="2">
    <source>
        <dbReference type="EMBL" id="SCZ80166.1"/>
    </source>
</evidence>
<evidence type="ECO:0000259" key="1">
    <source>
        <dbReference type="Pfam" id="PF00535"/>
    </source>
</evidence>
<reference evidence="2 3" key="1">
    <citation type="submission" date="2016-10" db="EMBL/GenBank/DDBJ databases">
        <authorList>
            <person name="de Groot N.N."/>
        </authorList>
    </citation>
    <scope>NUCLEOTIDE SEQUENCE [LARGE SCALE GENOMIC DNA]</scope>
    <source>
        <strain evidence="2 3">DSM 10317</strain>
    </source>
</reference>
<name>A0A1G5S1J6_PSEXY</name>
<dbReference type="PANTHER" id="PTHR22916">
    <property type="entry name" value="GLYCOSYLTRANSFERASE"/>
    <property type="match status" value="1"/>
</dbReference>
<dbReference type="Pfam" id="PF00535">
    <property type="entry name" value="Glycos_transf_2"/>
    <property type="match status" value="1"/>
</dbReference>
<dbReference type="EMBL" id="FMWK01000012">
    <property type="protein sequence ID" value="SCZ80166.1"/>
    <property type="molecule type" value="Genomic_DNA"/>
</dbReference>
<dbReference type="Gene3D" id="3.90.550.10">
    <property type="entry name" value="Spore Coat Polysaccharide Biosynthesis Protein SpsA, Chain A"/>
    <property type="match status" value="1"/>
</dbReference>
<dbReference type="CDD" id="cd00761">
    <property type="entry name" value="Glyco_tranf_GTA_type"/>
    <property type="match status" value="1"/>
</dbReference>
<dbReference type="Proteomes" id="UP000199428">
    <property type="component" value="Unassembled WGS sequence"/>
</dbReference>
<dbReference type="InterPro" id="IPR001173">
    <property type="entry name" value="Glyco_trans_2-like"/>
</dbReference>
<accession>A0A1G5S1J6</accession>
<feature type="domain" description="Glycosyltransferase 2-like" evidence="1">
    <location>
        <begin position="4"/>
        <end position="168"/>
    </location>
</feature>
<gene>
    <name evidence="2" type="ORF">SAMN02910350_02160</name>
</gene>
<dbReference type="GO" id="GO:0016758">
    <property type="term" value="F:hexosyltransferase activity"/>
    <property type="evidence" value="ECO:0007669"/>
    <property type="project" value="UniProtKB-ARBA"/>
</dbReference>
<keyword evidence="2" id="KW-0808">Transferase</keyword>
<evidence type="ECO:0000313" key="3">
    <source>
        <dbReference type="Proteomes" id="UP000199428"/>
    </source>
</evidence>
<dbReference type="AlphaFoldDB" id="A0A1G5S1J6"/>
<dbReference type="InterPro" id="IPR029044">
    <property type="entry name" value="Nucleotide-diphossugar_trans"/>
</dbReference>
<sequence length="294" mass="33349">MKISVITPFYKGDKYMDNLAKALIANEESLAKFGHELEAILVNDSPWKKLEAPESESQFLKVITNPENKGIHYSRVAGLAEATGDYIMFLDQDDIITDDALVKLLKSAVTSKSDVEVANASLEQSDGSRLLWYRNAAHKDLVGDLTTYLRIGIQIISPGQCLIKKSSIPEFWKEHIMTKNGADDYFLWLLMLAKGLKFHYYDEPLYVHKYTAANLSADTTVTDESVFDFIDLLHDCEYFKQEDIFTLHEMISYKNQFRASGTFGKITCSLANLSLFIDNLKFKKKTGTGYGFNR</sequence>
<proteinExistence type="predicted"/>
<dbReference type="SUPFAM" id="SSF53448">
    <property type="entry name" value="Nucleotide-diphospho-sugar transferases"/>
    <property type="match status" value="1"/>
</dbReference>